<dbReference type="Proteomes" id="UP000245946">
    <property type="component" value="Unassembled WGS sequence"/>
</dbReference>
<feature type="compositionally biased region" description="Basic and acidic residues" evidence="2">
    <location>
        <begin position="250"/>
        <end position="277"/>
    </location>
</feature>
<feature type="compositionally biased region" description="Basic and acidic residues" evidence="2">
    <location>
        <begin position="334"/>
        <end position="354"/>
    </location>
</feature>
<proteinExistence type="predicted"/>
<protein>
    <submittedName>
        <fullName evidence="3">Uncharacterized protein</fullName>
    </submittedName>
</protein>
<evidence type="ECO:0000256" key="1">
    <source>
        <dbReference type="SAM" id="Coils"/>
    </source>
</evidence>
<evidence type="ECO:0000313" key="4">
    <source>
        <dbReference type="Proteomes" id="UP000245946"/>
    </source>
</evidence>
<evidence type="ECO:0000256" key="2">
    <source>
        <dbReference type="SAM" id="MobiDB-lite"/>
    </source>
</evidence>
<keyword evidence="1" id="KW-0175">Coiled coil</keyword>
<name>A0A316Z790_9BASI</name>
<dbReference type="GeneID" id="37270676"/>
<gene>
    <name evidence="3" type="ORF">FA09DRAFT_331687</name>
</gene>
<keyword evidence="4" id="KW-1185">Reference proteome</keyword>
<dbReference type="AlphaFoldDB" id="A0A316Z790"/>
<evidence type="ECO:0000313" key="3">
    <source>
        <dbReference type="EMBL" id="PWN96105.1"/>
    </source>
</evidence>
<sequence>MGDSTAATGQPALQQPARARDNAQQALGEQAEAEAKRVARQQAEQLDRVAEQAGEAWAESIRAWRQIGEAAGQAEQAVRQAIEAEQQAKQQADQEAARLRERVELAKQRAAHAREQHKQAGEHEDRLDKEYEQAIRAADAVCFPQEAAGLREQAAGLRGQAAELNRKAALLDANAASLDEKAARALQEFHTYKHAAPPVRPHERDDAHRQEITSRGEKRSGDHELGPAAKRATQQQPAGAREQAAQRAPLQERDAQQHQECEAGRQEVPRGVERDGDAPLESAVCAPVASPAAQPAGQLGGERGGQLGGERGGTATRSRAAASRSVKLEPAPELDAKSGDDERKTELETLAHGN</sequence>
<feature type="region of interest" description="Disordered" evidence="2">
    <location>
        <begin position="105"/>
        <end position="127"/>
    </location>
</feature>
<feature type="compositionally biased region" description="Low complexity" evidence="2">
    <location>
        <begin position="282"/>
        <end position="297"/>
    </location>
</feature>
<organism evidence="3 4">
    <name type="scientific">Tilletiopsis washingtonensis</name>
    <dbReference type="NCBI Taxonomy" id="58919"/>
    <lineage>
        <taxon>Eukaryota</taxon>
        <taxon>Fungi</taxon>
        <taxon>Dikarya</taxon>
        <taxon>Basidiomycota</taxon>
        <taxon>Ustilaginomycotina</taxon>
        <taxon>Exobasidiomycetes</taxon>
        <taxon>Entylomatales</taxon>
        <taxon>Entylomatales incertae sedis</taxon>
        <taxon>Tilletiopsis</taxon>
    </lineage>
</organism>
<feature type="region of interest" description="Disordered" evidence="2">
    <location>
        <begin position="189"/>
        <end position="354"/>
    </location>
</feature>
<feature type="compositionally biased region" description="Basic and acidic residues" evidence="2">
    <location>
        <begin position="200"/>
        <end position="225"/>
    </location>
</feature>
<reference evidence="3 4" key="1">
    <citation type="journal article" date="2018" name="Mol. Biol. Evol.">
        <title>Broad Genomic Sampling Reveals a Smut Pathogenic Ancestry of the Fungal Clade Ustilaginomycotina.</title>
        <authorList>
            <person name="Kijpornyongpan T."/>
            <person name="Mondo S.J."/>
            <person name="Barry K."/>
            <person name="Sandor L."/>
            <person name="Lee J."/>
            <person name="Lipzen A."/>
            <person name="Pangilinan J."/>
            <person name="LaButti K."/>
            <person name="Hainaut M."/>
            <person name="Henrissat B."/>
            <person name="Grigoriev I.V."/>
            <person name="Spatafora J.W."/>
            <person name="Aime M.C."/>
        </authorList>
    </citation>
    <scope>NUCLEOTIDE SEQUENCE [LARGE SCALE GENOMIC DNA]</scope>
    <source>
        <strain evidence="3 4">MCA 4186</strain>
    </source>
</reference>
<feature type="compositionally biased region" description="Polar residues" evidence="2">
    <location>
        <begin position="1"/>
        <end position="13"/>
    </location>
</feature>
<feature type="compositionally biased region" description="Gly residues" evidence="2">
    <location>
        <begin position="298"/>
        <end position="312"/>
    </location>
</feature>
<feature type="region of interest" description="Disordered" evidence="2">
    <location>
        <begin position="1"/>
        <end position="39"/>
    </location>
</feature>
<feature type="coiled-coil region" evidence="1">
    <location>
        <begin position="147"/>
        <end position="188"/>
    </location>
</feature>
<dbReference type="EMBL" id="KZ819301">
    <property type="protein sequence ID" value="PWN96105.1"/>
    <property type="molecule type" value="Genomic_DNA"/>
</dbReference>
<accession>A0A316Z790</accession>
<dbReference type="RefSeq" id="XP_025596384.1">
    <property type="nucleotide sequence ID" value="XM_025743132.1"/>
</dbReference>
<feature type="compositionally biased region" description="Low complexity" evidence="2">
    <location>
        <begin position="313"/>
        <end position="325"/>
    </location>
</feature>